<feature type="domain" description="GST N-terminal" evidence="1">
    <location>
        <begin position="7"/>
        <end position="88"/>
    </location>
</feature>
<dbReference type="InterPro" id="IPR036249">
    <property type="entry name" value="Thioredoxin-like_sf"/>
</dbReference>
<dbReference type="RefSeq" id="WP_048444485.1">
    <property type="nucleotide sequence ID" value="NZ_LABY01000078.1"/>
</dbReference>
<dbReference type="PANTHER" id="PTHR44051">
    <property type="entry name" value="GLUTATHIONE S-TRANSFERASE-RELATED"/>
    <property type="match status" value="1"/>
</dbReference>
<dbReference type="GO" id="GO:0016740">
    <property type="term" value="F:transferase activity"/>
    <property type="evidence" value="ECO:0007669"/>
    <property type="project" value="UniProtKB-KW"/>
</dbReference>
<accession>A0A0J6SRT7</accession>
<dbReference type="PANTHER" id="PTHR44051:SF8">
    <property type="entry name" value="GLUTATHIONE S-TRANSFERASE GSTA"/>
    <property type="match status" value="1"/>
</dbReference>
<organism evidence="3 4">
    <name type="scientific">Methylobacterium variabile</name>
    <dbReference type="NCBI Taxonomy" id="298794"/>
    <lineage>
        <taxon>Bacteria</taxon>
        <taxon>Pseudomonadati</taxon>
        <taxon>Pseudomonadota</taxon>
        <taxon>Alphaproteobacteria</taxon>
        <taxon>Hyphomicrobiales</taxon>
        <taxon>Methylobacteriaceae</taxon>
        <taxon>Methylobacterium</taxon>
    </lineage>
</organism>
<dbReference type="InterPro" id="IPR040079">
    <property type="entry name" value="Glutathione_S-Trfase"/>
</dbReference>
<dbReference type="SFLD" id="SFLDG00358">
    <property type="entry name" value="Main_(cytGST)"/>
    <property type="match status" value="1"/>
</dbReference>
<evidence type="ECO:0000313" key="4">
    <source>
        <dbReference type="Proteomes" id="UP000035955"/>
    </source>
</evidence>
<dbReference type="PROSITE" id="PS50404">
    <property type="entry name" value="GST_NTER"/>
    <property type="match status" value="1"/>
</dbReference>
<dbReference type="SFLD" id="SFLDS00019">
    <property type="entry name" value="Glutathione_Transferase_(cytos"/>
    <property type="match status" value="1"/>
</dbReference>
<dbReference type="EMBL" id="LABY01000078">
    <property type="protein sequence ID" value="KMO37960.1"/>
    <property type="molecule type" value="Genomic_DNA"/>
</dbReference>
<dbReference type="PROSITE" id="PS50405">
    <property type="entry name" value="GST_CTER"/>
    <property type="match status" value="1"/>
</dbReference>
<dbReference type="Proteomes" id="UP000035955">
    <property type="component" value="Unassembled WGS sequence"/>
</dbReference>
<keyword evidence="3" id="KW-0808">Transferase</keyword>
<dbReference type="Pfam" id="PF02798">
    <property type="entry name" value="GST_N"/>
    <property type="match status" value="1"/>
</dbReference>
<comment type="caution">
    <text evidence="3">The sequence shown here is derived from an EMBL/GenBank/DDBJ whole genome shotgun (WGS) entry which is preliminary data.</text>
</comment>
<dbReference type="SUPFAM" id="SSF47616">
    <property type="entry name" value="GST C-terminal domain-like"/>
    <property type="match status" value="1"/>
</dbReference>
<protein>
    <submittedName>
        <fullName evidence="3">Glutathione S-transferase</fullName>
    </submittedName>
</protein>
<sequence length="220" mass="24762">MSDIPTPDTLTLYYSPGACSLAPHIALEETGAPFEAVRVDFATAEQRSGRYLAVNQKGRVPALAEGEWVLTENPAILRYIARRHPQAALWPEDPREEARCAEWLAWISSTIHPAYAHIRRAERYASDEAAIEDVKARGRETCADLWTMIEVGLSRGGWATGEHYSVADPYLLVFWHWGRGSVLGYDMARQFPYWTAHARRMAERPAVQRAFAREGLPLPA</sequence>
<dbReference type="PATRIC" id="fig|298794.3.peg.7168"/>
<dbReference type="Gene3D" id="1.20.1050.10">
    <property type="match status" value="1"/>
</dbReference>
<evidence type="ECO:0000259" key="1">
    <source>
        <dbReference type="PROSITE" id="PS50404"/>
    </source>
</evidence>
<dbReference type="CDD" id="cd03057">
    <property type="entry name" value="GST_N_Beta"/>
    <property type="match status" value="1"/>
</dbReference>
<dbReference type="OrthoDB" id="7583243at2"/>
<dbReference type="CDD" id="cd03188">
    <property type="entry name" value="GST_C_Beta"/>
    <property type="match status" value="1"/>
</dbReference>
<feature type="domain" description="GST C-terminal" evidence="2">
    <location>
        <begin position="93"/>
        <end position="220"/>
    </location>
</feature>
<dbReference type="AlphaFoldDB" id="A0A0J6SRT7"/>
<dbReference type="Gene3D" id="3.40.30.10">
    <property type="entry name" value="Glutaredoxin"/>
    <property type="match status" value="1"/>
</dbReference>
<keyword evidence="4" id="KW-1185">Reference proteome</keyword>
<reference evidence="3 4" key="1">
    <citation type="submission" date="2015-03" db="EMBL/GenBank/DDBJ databases">
        <title>Genome sequencing of Methylobacterium variabile DSM 16961.</title>
        <authorList>
            <person name="Chaudhry V."/>
            <person name="Patil P.B."/>
        </authorList>
    </citation>
    <scope>NUCLEOTIDE SEQUENCE [LARGE SCALE GENOMIC DNA]</scope>
    <source>
        <strain evidence="3 4">DSM 16961</strain>
    </source>
</reference>
<name>A0A0J6SRT7_9HYPH</name>
<evidence type="ECO:0000259" key="2">
    <source>
        <dbReference type="PROSITE" id="PS50405"/>
    </source>
</evidence>
<dbReference type="SFLD" id="SFLDG01150">
    <property type="entry name" value="Main.1:_Beta-like"/>
    <property type="match status" value="1"/>
</dbReference>
<dbReference type="InterPro" id="IPR036282">
    <property type="entry name" value="Glutathione-S-Trfase_C_sf"/>
</dbReference>
<dbReference type="SUPFAM" id="SSF52833">
    <property type="entry name" value="Thioredoxin-like"/>
    <property type="match status" value="1"/>
</dbReference>
<dbReference type="InterPro" id="IPR010987">
    <property type="entry name" value="Glutathione-S-Trfase_C-like"/>
</dbReference>
<gene>
    <name evidence="3" type="ORF">VQ02_12300</name>
</gene>
<dbReference type="InterPro" id="IPR004045">
    <property type="entry name" value="Glutathione_S-Trfase_N"/>
</dbReference>
<proteinExistence type="predicted"/>
<evidence type="ECO:0000313" key="3">
    <source>
        <dbReference type="EMBL" id="KMO37960.1"/>
    </source>
</evidence>